<evidence type="ECO:0000313" key="2">
    <source>
        <dbReference type="Proteomes" id="UP000242616"/>
    </source>
</evidence>
<sequence>MFPLTLKSEIIPVNIENFELSNYVWNNLLKFLNNASLTIPATPVIVYQTNNLEEFYQLTNKPYHVGGVYKDFIIILQPINILKKKGVYDRVLLHELLHWILYGLNEKYQEGLIYWWMGEYDKKEVDYFLSDFNGDLPSFILNHWH</sequence>
<accession>A0ABX3IGZ2</accession>
<dbReference type="EMBL" id="LBFC01000024">
    <property type="protein sequence ID" value="ONN26454.1"/>
    <property type="molecule type" value="Genomic_DNA"/>
</dbReference>
<dbReference type="Proteomes" id="UP000242616">
    <property type="component" value="Unassembled WGS sequence"/>
</dbReference>
<evidence type="ECO:0000313" key="1">
    <source>
        <dbReference type="EMBL" id="ONN26454.1"/>
    </source>
</evidence>
<reference evidence="1 2" key="1">
    <citation type="submission" date="2015-06" db="EMBL/GenBank/DDBJ databases">
        <title>Genome sequencing of Thermotogales isolates from hydrothermal vents.</title>
        <authorList>
            <person name="Haverkamp T.H."/>
            <person name="Kublanov I.V."/>
            <person name="Nesbo C.L."/>
        </authorList>
    </citation>
    <scope>NUCLEOTIDE SEQUENCE [LARGE SCALE GENOMIC DNA]</scope>
    <source>
        <strain evidence="2">ik275mar</strain>
    </source>
</reference>
<name>A0ABX3IGZ2_9BACT</name>
<organism evidence="1 2">
    <name type="scientific">Thermosipho affectus</name>
    <dbReference type="NCBI Taxonomy" id="660294"/>
    <lineage>
        <taxon>Bacteria</taxon>
        <taxon>Thermotogati</taxon>
        <taxon>Thermotogota</taxon>
        <taxon>Thermotogae</taxon>
        <taxon>Thermotogales</taxon>
        <taxon>Fervidobacteriaceae</taxon>
        <taxon>Thermosipho</taxon>
    </lineage>
</organism>
<keyword evidence="2" id="KW-1185">Reference proteome</keyword>
<protein>
    <submittedName>
        <fullName evidence="1">Uncharacterized protein</fullName>
    </submittedName>
</protein>
<comment type="caution">
    <text evidence="1">The sequence shown here is derived from an EMBL/GenBank/DDBJ whole genome shotgun (WGS) entry which is preliminary data.</text>
</comment>
<gene>
    <name evidence="1" type="ORF">XJ44_08975</name>
</gene>
<proteinExistence type="predicted"/>